<evidence type="ECO:0008006" key="3">
    <source>
        <dbReference type="Google" id="ProtNLM"/>
    </source>
</evidence>
<evidence type="ECO:0000313" key="2">
    <source>
        <dbReference type="Proteomes" id="UP000010798"/>
    </source>
</evidence>
<keyword evidence="2" id="KW-1185">Reference proteome</keyword>
<proteinExistence type="predicted"/>
<dbReference type="KEGG" id="saci:Sinac_1847"/>
<dbReference type="AlphaFoldDB" id="L0DC09"/>
<protein>
    <recommendedName>
        <fullName evidence="3">Periplasmic or secreted lipoprotein</fullName>
    </recommendedName>
</protein>
<sequence length="87" mass="9541">MTFDSGMDPRGSGSGHDWNTESLAEQLEGYIEQRASGRIRDLHVVCSADSIVLQGRSRTYHAKQLAQQAVLDLTDGHQVLSNEIVVS</sequence>
<dbReference type="EMBL" id="CP003364">
    <property type="protein sequence ID" value="AGA26211.1"/>
    <property type="molecule type" value="Genomic_DNA"/>
</dbReference>
<accession>L0DC09</accession>
<evidence type="ECO:0000313" key="1">
    <source>
        <dbReference type="EMBL" id="AGA26211.1"/>
    </source>
</evidence>
<dbReference type="Proteomes" id="UP000010798">
    <property type="component" value="Chromosome"/>
</dbReference>
<dbReference type="STRING" id="886293.Sinac_1847"/>
<gene>
    <name evidence="1" type="ordered locus">Sinac_1847</name>
</gene>
<organism evidence="1 2">
    <name type="scientific">Singulisphaera acidiphila (strain ATCC BAA-1392 / DSM 18658 / VKM B-2454 / MOB10)</name>
    <dbReference type="NCBI Taxonomy" id="886293"/>
    <lineage>
        <taxon>Bacteria</taxon>
        <taxon>Pseudomonadati</taxon>
        <taxon>Planctomycetota</taxon>
        <taxon>Planctomycetia</taxon>
        <taxon>Isosphaerales</taxon>
        <taxon>Isosphaeraceae</taxon>
        <taxon>Singulisphaera</taxon>
    </lineage>
</organism>
<dbReference type="HOGENOM" id="CLU_2481603_0_0_0"/>
<name>L0DC09_SINAD</name>
<reference evidence="1 2" key="1">
    <citation type="submission" date="2012-02" db="EMBL/GenBank/DDBJ databases">
        <title>Complete sequence of chromosome of Singulisphaera acidiphila DSM 18658.</title>
        <authorList>
            <consortium name="US DOE Joint Genome Institute (JGI-PGF)"/>
            <person name="Lucas S."/>
            <person name="Copeland A."/>
            <person name="Lapidus A."/>
            <person name="Glavina del Rio T."/>
            <person name="Dalin E."/>
            <person name="Tice H."/>
            <person name="Bruce D."/>
            <person name="Goodwin L."/>
            <person name="Pitluck S."/>
            <person name="Peters L."/>
            <person name="Ovchinnikova G."/>
            <person name="Chertkov O."/>
            <person name="Kyrpides N."/>
            <person name="Mavromatis K."/>
            <person name="Ivanova N."/>
            <person name="Brettin T."/>
            <person name="Detter J.C."/>
            <person name="Han C."/>
            <person name="Larimer F."/>
            <person name="Land M."/>
            <person name="Hauser L."/>
            <person name="Markowitz V."/>
            <person name="Cheng J.-F."/>
            <person name="Hugenholtz P."/>
            <person name="Woyke T."/>
            <person name="Wu D."/>
            <person name="Tindall B."/>
            <person name="Pomrenke H."/>
            <person name="Brambilla E."/>
            <person name="Klenk H.-P."/>
            <person name="Eisen J.A."/>
        </authorList>
    </citation>
    <scope>NUCLEOTIDE SEQUENCE [LARGE SCALE GENOMIC DNA]</scope>
    <source>
        <strain evidence="2">ATCC BAA-1392 / DSM 18658 / VKM B-2454 / MOB10</strain>
    </source>
</reference>